<evidence type="ECO:0000313" key="2">
    <source>
        <dbReference type="Proteomes" id="UP001218188"/>
    </source>
</evidence>
<dbReference type="AlphaFoldDB" id="A0AAD6SK38"/>
<dbReference type="Proteomes" id="UP001218188">
    <property type="component" value="Unassembled WGS sequence"/>
</dbReference>
<dbReference type="EMBL" id="JARJCM010000109">
    <property type="protein sequence ID" value="KAJ7028697.1"/>
    <property type="molecule type" value="Genomic_DNA"/>
</dbReference>
<gene>
    <name evidence="1" type="ORF">C8F04DRAFT_1265658</name>
</gene>
<name>A0AAD6SK38_9AGAR</name>
<reference evidence="1" key="1">
    <citation type="submission" date="2023-03" db="EMBL/GenBank/DDBJ databases">
        <title>Massive genome expansion in bonnet fungi (Mycena s.s.) driven by repeated elements and novel gene families across ecological guilds.</title>
        <authorList>
            <consortium name="Lawrence Berkeley National Laboratory"/>
            <person name="Harder C.B."/>
            <person name="Miyauchi S."/>
            <person name="Viragh M."/>
            <person name="Kuo A."/>
            <person name="Thoen E."/>
            <person name="Andreopoulos B."/>
            <person name="Lu D."/>
            <person name="Skrede I."/>
            <person name="Drula E."/>
            <person name="Henrissat B."/>
            <person name="Morin E."/>
            <person name="Kohler A."/>
            <person name="Barry K."/>
            <person name="LaButti K."/>
            <person name="Morin E."/>
            <person name="Salamov A."/>
            <person name="Lipzen A."/>
            <person name="Mereny Z."/>
            <person name="Hegedus B."/>
            <person name="Baldrian P."/>
            <person name="Stursova M."/>
            <person name="Weitz H."/>
            <person name="Taylor A."/>
            <person name="Grigoriev I.V."/>
            <person name="Nagy L.G."/>
            <person name="Martin F."/>
            <person name="Kauserud H."/>
        </authorList>
    </citation>
    <scope>NUCLEOTIDE SEQUENCE</scope>
    <source>
        <strain evidence="1">CBHHK200</strain>
    </source>
</reference>
<dbReference type="SUPFAM" id="SSF52047">
    <property type="entry name" value="RNI-like"/>
    <property type="match status" value="1"/>
</dbReference>
<protein>
    <submittedName>
        <fullName evidence="1">Uncharacterized protein</fullName>
    </submittedName>
</protein>
<comment type="caution">
    <text evidence="1">The sequence shown here is derived from an EMBL/GenBank/DDBJ whole genome shotgun (WGS) entry which is preliminary data.</text>
</comment>
<accession>A0AAD6SK38</accession>
<keyword evidence="2" id="KW-1185">Reference proteome</keyword>
<evidence type="ECO:0000313" key="1">
    <source>
        <dbReference type="EMBL" id="KAJ7028697.1"/>
    </source>
</evidence>
<organism evidence="1 2">
    <name type="scientific">Mycena alexandri</name>
    <dbReference type="NCBI Taxonomy" id="1745969"/>
    <lineage>
        <taxon>Eukaryota</taxon>
        <taxon>Fungi</taxon>
        <taxon>Dikarya</taxon>
        <taxon>Basidiomycota</taxon>
        <taxon>Agaricomycotina</taxon>
        <taxon>Agaricomycetes</taxon>
        <taxon>Agaricomycetidae</taxon>
        <taxon>Agaricales</taxon>
        <taxon>Marasmiineae</taxon>
        <taxon>Mycenaceae</taxon>
        <taxon>Mycena</taxon>
    </lineage>
</organism>
<sequence length="394" mass="43770">MDHVPGFASLPRPYIGAPTLWVIIKLDANLEGSPCKIWVNLRALTSFEHPFIAERLSHIIPHTGRIQRLSIQSKPHSMPAMFAPFREAEVPCLEYLQLRTASPYLHKCPLENFPFGAPNLRFLKLVGFTPHFPVPQWTASLTHLELWRCDDEVDGEGNSFLVSLATQCPGLIHLGRAGAYSGRLAPIAAGQISIPSLKTLRICPDVQRDYILNLLDHIALFDTPAVTDLAVDFAHGDDISGLLHPFSLPHSVFPLVTALSFTNRGGCRCDETDNEDAQWNLEGIQASLHVFPALTSLTLINLCFMTNVVDALLGPGSPPWPLLETVTLCPESRILQDVYTAIRSAVRSRRQWAQVVPKFRLSPELYQIGQGYWAESGVHVELFDPEPIVRGLLD</sequence>
<dbReference type="InterPro" id="IPR032675">
    <property type="entry name" value="LRR_dom_sf"/>
</dbReference>
<proteinExistence type="predicted"/>
<dbReference type="Gene3D" id="3.80.10.10">
    <property type="entry name" value="Ribonuclease Inhibitor"/>
    <property type="match status" value="1"/>
</dbReference>